<keyword evidence="5" id="KW-0732">Signal</keyword>
<dbReference type="AlphaFoldDB" id="A0A2J6RV75"/>
<evidence type="ECO:0000313" key="8">
    <source>
        <dbReference type="Proteomes" id="UP000235786"/>
    </source>
</evidence>
<proteinExistence type="inferred from homology"/>
<dbReference type="InterPro" id="IPR016166">
    <property type="entry name" value="FAD-bd_PCMH"/>
</dbReference>
<dbReference type="InterPro" id="IPR006093">
    <property type="entry name" value="Oxy_OxRdtase_FAD_BS"/>
</dbReference>
<gene>
    <name evidence="7" type="ORF">L207DRAFT_632142</name>
</gene>
<dbReference type="InterPro" id="IPR006094">
    <property type="entry name" value="Oxid_FAD_bind_N"/>
</dbReference>
<dbReference type="PROSITE" id="PS00862">
    <property type="entry name" value="OX2_COVAL_FAD"/>
    <property type="match status" value="1"/>
</dbReference>
<sequence>MYLSYLILACTFFISYIHASPSQLQTRSDIEECLTTNNVPYAVQGSTNWTALSTPYNLRLVYVPAVITIPETPDDVSASVTCAAAAGLKVQAKGGGHSYASYSSGGQDGSLVIEMENFSSIEVDQTTFIAKVGAGQRLGNVAQAIYSQGQRALPHGTCPGVGIAGHALHGGYGYASRKWGLALDHIVALDVVLANGTQIHANSTSYPDIFYAMRGAGDSFGIATYFYLQTEAAPSSVLYVSASLASAVNDASLATSGFETLQNWTLTSPDLTANFTFNMYIDTSGTFTFTGWCMECDSTYFSSNVLPAMLAGFPAGTAAGASVQQVGWIDALTLVSNNDPLTEPLGSAYTYHDTFYAKSVVTREAQPLTSASMSSFFTYMISNRGQGPFFSIVDLYGGPGSAINVPSSDSSAYSDRDALWVFQNYGRTSNSEPPFDPAIIGLIDGLNDAITDPQPGGDFTAYLNYVDPDLNATTAAELYYGKETYDKLLGIKMDVDPSALFWNPQSIGNANASAV</sequence>
<dbReference type="PANTHER" id="PTHR42973">
    <property type="entry name" value="BINDING OXIDOREDUCTASE, PUTATIVE (AFU_ORTHOLOGUE AFUA_1G17690)-RELATED"/>
    <property type="match status" value="1"/>
</dbReference>
<comment type="similarity">
    <text evidence="1">Belongs to the oxygen-dependent FAD-linked oxidoreductase family.</text>
</comment>
<feature type="signal peptide" evidence="5">
    <location>
        <begin position="1"/>
        <end position="19"/>
    </location>
</feature>
<dbReference type="SUPFAM" id="SSF56176">
    <property type="entry name" value="FAD-binding/transporter-associated domain-like"/>
    <property type="match status" value="1"/>
</dbReference>
<name>A0A2J6RV75_HYAVF</name>
<dbReference type="InterPro" id="IPR050416">
    <property type="entry name" value="FAD-linked_Oxidoreductase"/>
</dbReference>
<dbReference type="Pfam" id="PF01565">
    <property type="entry name" value="FAD_binding_4"/>
    <property type="match status" value="1"/>
</dbReference>
<dbReference type="GO" id="GO:0016491">
    <property type="term" value="F:oxidoreductase activity"/>
    <property type="evidence" value="ECO:0007669"/>
    <property type="project" value="UniProtKB-KW"/>
</dbReference>
<evidence type="ECO:0000313" key="7">
    <source>
        <dbReference type="EMBL" id="PMD42363.1"/>
    </source>
</evidence>
<evidence type="ECO:0000256" key="1">
    <source>
        <dbReference type="ARBA" id="ARBA00005466"/>
    </source>
</evidence>
<dbReference type="Gene3D" id="3.30.465.10">
    <property type="match status" value="1"/>
</dbReference>
<dbReference type="InterPro" id="IPR012951">
    <property type="entry name" value="BBE"/>
</dbReference>
<dbReference type="OrthoDB" id="407275at2759"/>
<dbReference type="Pfam" id="PF08031">
    <property type="entry name" value="BBE"/>
    <property type="match status" value="1"/>
</dbReference>
<dbReference type="PANTHER" id="PTHR42973:SF15">
    <property type="entry name" value="FAD-BINDING PCMH-TYPE DOMAIN-CONTAINING PROTEIN"/>
    <property type="match status" value="1"/>
</dbReference>
<protein>
    <submittedName>
        <fullName evidence="7">Glucooligosaccharide oxidase</fullName>
    </submittedName>
</protein>
<dbReference type="InterPro" id="IPR036318">
    <property type="entry name" value="FAD-bd_PCMH-like_sf"/>
</dbReference>
<evidence type="ECO:0000256" key="4">
    <source>
        <dbReference type="ARBA" id="ARBA00023002"/>
    </source>
</evidence>
<dbReference type="GO" id="GO:0071949">
    <property type="term" value="F:FAD binding"/>
    <property type="evidence" value="ECO:0007669"/>
    <property type="project" value="InterPro"/>
</dbReference>
<dbReference type="InterPro" id="IPR016169">
    <property type="entry name" value="FAD-bd_PCMH_sub2"/>
</dbReference>
<dbReference type="Gene3D" id="3.40.462.20">
    <property type="match status" value="1"/>
</dbReference>
<feature type="domain" description="FAD-binding PCMH-type" evidence="6">
    <location>
        <begin position="60"/>
        <end position="233"/>
    </location>
</feature>
<keyword evidence="2" id="KW-0285">Flavoprotein</keyword>
<evidence type="ECO:0000259" key="6">
    <source>
        <dbReference type="PROSITE" id="PS51387"/>
    </source>
</evidence>
<keyword evidence="3" id="KW-0274">FAD</keyword>
<keyword evidence="8" id="KW-1185">Reference proteome</keyword>
<dbReference type="Proteomes" id="UP000235786">
    <property type="component" value="Unassembled WGS sequence"/>
</dbReference>
<evidence type="ECO:0000256" key="3">
    <source>
        <dbReference type="ARBA" id="ARBA00022827"/>
    </source>
</evidence>
<dbReference type="STRING" id="1149755.A0A2J6RV75"/>
<feature type="chain" id="PRO_5014324574" evidence="5">
    <location>
        <begin position="20"/>
        <end position="515"/>
    </location>
</feature>
<evidence type="ECO:0000256" key="5">
    <source>
        <dbReference type="SAM" id="SignalP"/>
    </source>
</evidence>
<accession>A0A2J6RV75</accession>
<dbReference type="PROSITE" id="PS51387">
    <property type="entry name" value="FAD_PCMH"/>
    <property type="match status" value="1"/>
</dbReference>
<organism evidence="7 8">
    <name type="scientific">Hyaloscypha variabilis (strain UAMH 11265 / GT02V1 / F)</name>
    <name type="common">Meliniomyces variabilis</name>
    <dbReference type="NCBI Taxonomy" id="1149755"/>
    <lineage>
        <taxon>Eukaryota</taxon>
        <taxon>Fungi</taxon>
        <taxon>Dikarya</taxon>
        <taxon>Ascomycota</taxon>
        <taxon>Pezizomycotina</taxon>
        <taxon>Leotiomycetes</taxon>
        <taxon>Helotiales</taxon>
        <taxon>Hyaloscyphaceae</taxon>
        <taxon>Hyaloscypha</taxon>
        <taxon>Hyaloscypha variabilis</taxon>
    </lineage>
</organism>
<keyword evidence="4" id="KW-0560">Oxidoreductase</keyword>
<reference evidence="7 8" key="1">
    <citation type="submission" date="2016-04" db="EMBL/GenBank/DDBJ databases">
        <title>A degradative enzymes factory behind the ericoid mycorrhizal symbiosis.</title>
        <authorList>
            <consortium name="DOE Joint Genome Institute"/>
            <person name="Martino E."/>
            <person name="Morin E."/>
            <person name="Grelet G."/>
            <person name="Kuo A."/>
            <person name="Kohler A."/>
            <person name="Daghino S."/>
            <person name="Barry K."/>
            <person name="Choi C."/>
            <person name="Cichocki N."/>
            <person name="Clum A."/>
            <person name="Copeland A."/>
            <person name="Hainaut M."/>
            <person name="Haridas S."/>
            <person name="Labutti K."/>
            <person name="Lindquist E."/>
            <person name="Lipzen A."/>
            <person name="Khouja H.-R."/>
            <person name="Murat C."/>
            <person name="Ohm R."/>
            <person name="Olson A."/>
            <person name="Spatafora J."/>
            <person name="Veneault-Fourrey C."/>
            <person name="Henrissat B."/>
            <person name="Grigoriev I."/>
            <person name="Martin F."/>
            <person name="Perotto S."/>
        </authorList>
    </citation>
    <scope>NUCLEOTIDE SEQUENCE [LARGE SCALE GENOMIC DNA]</scope>
    <source>
        <strain evidence="7 8">F</strain>
    </source>
</reference>
<dbReference type="EMBL" id="KZ613943">
    <property type="protein sequence ID" value="PMD42363.1"/>
    <property type="molecule type" value="Genomic_DNA"/>
</dbReference>
<evidence type="ECO:0000256" key="2">
    <source>
        <dbReference type="ARBA" id="ARBA00022630"/>
    </source>
</evidence>